<dbReference type="PANTHER" id="PTHR11566">
    <property type="entry name" value="DYNAMIN"/>
    <property type="match status" value="1"/>
</dbReference>
<dbReference type="GO" id="GO:0005737">
    <property type="term" value="C:cytoplasm"/>
    <property type="evidence" value="ECO:0007669"/>
    <property type="project" value="TreeGrafter"/>
</dbReference>
<proteinExistence type="predicted"/>
<sequence>MCYLLIQHTGRRYVRLLKVTEEGITLPTIVVVGDQSSGKSSVLESLATIELPRGSGTVTRVPLVIRLNTTINRGYRDDFCRRYMSKYRR</sequence>
<dbReference type="InterPro" id="IPR030381">
    <property type="entry name" value="G_DYNAMIN_dom"/>
</dbReference>
<dbReference type="GO" id="GO:0003924">
    <property type="term" value="F:GTPase activity"/>
    <property type="evidence" value="ECO:0007669"/>
    <property type="project" value="TreeGrafter"/>
</dbReference>
<protein>
    <recommendedName>
        <fullName evidence="1">Dynamin-type G domain-containing protein</fullName>
    </recommendedName>
</protein>
<keyword evidence="3" id="KW-1185">Reference proteome</keyword>
<dbReference type="GO" id="GO:0016020">
    <property type="term" value="C:membrane"/>
    <property type="evidence" value="ECO:0007669"/>
    <property type="project" value="TreeGrafter"/>
</dbReference>
<evidence type="ECO:0000313" key="3">
    <source>
        <dbReference type="Proteomes" id="UP001172457"/>
    </source>
</evidence>
<dbReference type="PROSITE" id="PS51718">
    <property type="entry name" value="G_DYNAMIN_2"/>
    <property type="match status" value="1"/>
</dbReference>
<dbReference type="InterPro" id="IPR027417">
    <property type="entry name" value="P-loop_NTPase"/>
</dbReference>
<dbReference type="Proteomes" id="UP001172457">
    <property type="component" value="Chromosome 2"/>
</dbReference>
<dbReference type="PANTHER" id="PTHR11566:SF173">
    <property type="entry name" value="DYNAMIN-RELATED PROTEIN 4C"/>
    <property type="match status" value="1"/>
</dbReference>
<evidence type="ECO:0000259" key="1">
    <source>
        <dbReference type="PROSITE" id="PS51718"/>
    </source>
</evidence>
<dbReference type="GO" id="GO:0008017">
    <property type="term" value="F:microtubule binding"/>
    <property type="evidence" value="ECO:0007669"/>
    <property type="project" value="TreeGrafter"/>
</dbReference>
<dbReference type="AlphaFoldDB" id="A0AA38TTP3"/>
<feature type="domain" description="Dynamin-type G" evidence="1">
    <location>
        <begin position="23"/>
        <end position="89"/>
    </location>
</feature>
<comment type="caution">
    <text evidence="2">The sequence shown here is derived from an EMBL/GenBank/DDBJ whole genome shotgun (WGS) entry which is preliminary data.</text>
</comment>
<evidence type="ECO:0000313" key="2">
    <source>
        <dbReference type="EMBL" id="KAJ9560800.1"/>
    </source>
</evidence>
<dbReference type="GO" id="GO:0005874">
    <property type="term" value="C:microtubule"/>
    <property type="evidence" value="ECO:0007669"/>
    <property type="project" value="TreeGrafter"/>
</dbReference>
<reference evidence="2" key="1">
    <citation type="submission" date="2023-03" db="EMBL/GenBank/DDBJ databases">
        <title>Chromosome-scale reference genome and RAD-based genetic map of yellow starthistle (Centaurea solstitialis) reveal putative structural variation and QTLs associated with invader traits.</title>
        <authorList>
            <person name="Reatini B."/>
            <person name="Cang F.A."/>
            <person name="Jiang Q."/>
            <person name="Mckibben M.T.W."/>
            <person name="Barker M.S."/>
            <person name="Rieseberg L.H."/>
            <person name="Dlugosch K.M."/>
        </authorList>
    </citation>
    <scope>NUCLEOTIDE SEQUENCE</scope>
    <source>
        <strain evidence="2">CAN-66</strain>
        <tissue evidence="2">Leaf</tissue>
    </source>
</reference>
<dbReference type="SUPFAM" id="SSF52540">
    <property type="entry name" value="P-loop containing nucleoside triphosphate hydrolases"/>
    <property type="match status" value="1"/>
</dbReference>
<organism evidence="2 3">
    <name type="scientific">Centaurea solstitialis</name>
    <name type="common">yellow star-thistle</name>
    <dbReference type="NCBI Taxonomy" id="347529"/>
    <lineage>
        <taxon>Eukaryota</taxon>
        <taxon>Viridiplantae</taxon>
        <taxon>Streptophyta</taxon>
        <taxon>Embryophyta</taxon>
        <taxon>Tracheophyta</taxon>
        <taxon>Spermatophyta</taxon>
        <taxon>Magnoliopsida</taxon>
        <taxon>eudicotyledons</taxon>
        <taxon>Gunneridae</taxon>
        <taxon>Pentapetalae</taxon>
        <taxon>asterids</taxon>
        <taxon>campanulids</taxon>
        <taxon>Asterales</taxon>
        <taxon>Asteraceae</taxon>
        <taxon>Carduoideae</taxon>
        <taxon>Cardueae</taxon>
        <taxon>Centaureinae</taxon>
        <taxon>Centaurea</taxon>
    </lineage>
</organism>
<dbReference type="InterPro" id="IPR045063">
    <property type="entry name" value="Dynamin_N"/>
</dbReference>
<dbReference type="Pfam" id="PF00350">
    <property type="entry name" value="Dynamin_N"/>
    <property type="match status" value="1"/>
</dbReference>
<gene>
    <name evidence="2" type="ORF">OSB04_005960</name>
</gene>
<dbReference type="GO" id="GO:0005525">
    <property type="term" value="F:GTP binding"/>
    <property type="evidence" value="ECO:0007669"/>
    <property type="project" value="InterPro"/>
</dbReference>
<dbReference type="InterPro" id="IPR022812">
    <property type="entry name" value="Dynamin"/>
</dbReference>
<accession>A0AA38TTP3</accession>
<dbReference type="PRINTS" id="PR00195">
    <property type="entry name" value="DYNAMIN"/>
</dbReference>
<dbReference type="Gene3D" id="3.40.50.300">
    <property type="entry name" value="P-loop containing nucleotide triphosphate hydrolases"/>
    <property type="match status" value="1"/>
</dbReference>
<name>A0AA38TTP3_9ASTR</name>
<dbReference type="EMBL" id="JARYMX010000002">
    <property type="protein sequence ID" value="KAJ9560800.1"/>
    <property type="molecule type" value="Genomic_DNA"/>
</dbReference>